<reference evidence="4 5" key="1">
    <citation type="submission" date="2021-02" db="EMBL/GenBank/DDBJ databases">
        <title>Plant Genome Project.</title>
        <authorList>
            <person name="Zhang R.-G."/>
        </authorList>
    </citation>
    <scope>NUCLEOTIDE SEQUENCE [LARGE SCALE GENOMIC DNA]</scope>
    <source>
        <tissue evidence="4">Leaves</tissue>
    </source>
</reference>
<name>A0ABQ8HFI4_9ROSI</name>
<evidence type="ECO:0000313" key="4">
    <source>
        <dbReference type="EMBL" id="KAH7557342.1"/>
    </source>
</evidence>
<accession>A0ABQ8HFI4</accession>
<keyword evidence="1" id="KW-0863">Zinc-finger</keyword>
<feature type="domain" description="CCHC-type" evidence="3">
    <location>
        <begin position="107"/>
        <end position="120"/>
    </location>
</feature>
<keyword evidence="5" id="KW-1185">Reference proteome</keyword>
<organism evidence="4 5">
    <name type="scientific">Xanthoceras sorbifolium</name>
    <dbReference type="NCBI Taxonomy" id="99658"/>
    <lineage>
        <taxon>Eukaryota</taxon>
        <taxon>Viridiplantae</taxon>
        <taxon>Streptophyta</taxon>
        <taxon>Embryophyta</taxon>
        <taxon>Tracheophyta</taxon>
        <taxon>Spermatophyta</taxon>
        <taxon>Magnoliopsida</taxon>
        <taxon>eudicotyledons</taxon>
        <taxon>Gunneridae</taxon>
        <taxon>Pentapetalae</taxon>
        <taxon>rosids</taxon>
        <taxon>malvids</taxon>
        <taxon>Sapindales</taxon>
        <taxon>Sapindaceae</taxon>
        <taxon>Xanthoceroideae</taxon>
        <taxon>Xanthoceras</taxon>
    </lineage>
</organism>
<comment type="caution">
    <text evidence="4">The sequence shown here is derived from an EMBL/GenBank/DDBJ whole genome shotgun (WGS) entry which is preliminary data.</text>
</comment>
<gene>
    <name evidence="4" type="ORF">JRO89_XS11G0128800</name>
</gene>
<keyword evidence="1" id="KW-0479">Metal-binding</keyword>
<dbReference type="PROSITE" id="PS50158">
    <property type="entry name" value="ZF_CCHC"/>
    <property type="match status" value="1"/>
</dbReference>
<dbReference type="Proteomes" id="UP000827721">
    <property type="component" value="Unassembled WGS sequence"/>
</dbReference>
<evidence type="ECO:0000259" key="3">
    <source>
        <dbReference type="PROSITE" id="PS50158"/>
    </source>
</evidence>
<feature type="region of interest" description="Disordered" evidence="2">
    <location>
        <begin position="152"/>
        <end position="199"/>
    </location>
</feature>
<feature type="compositionally biased region" description="Polar residues" evidence="2">
    <location>
        <begin position="189"/>
        <end position="199"/>
    </location>
</feature>
<keyword evidence="1" id="KW-0862">Zinc</keyword>
<proteinExistence type="predicted"/>
<evidence type="ECO:0000256" key="2">
    <source>
        <dbReference type="SAM" id="MobiDB-lite"/>
    </source>
</evidence>
<sequence>MDASEIAQLCDSLSLSEKDGPITNLDSNLRRMGPEKLALSLVGKVISNKAVNREDFRSHWGLLRKVFENTDLLDVSKSLRCCTQVDLDGLGKASTMLLRYERIPEFCFQCEHIGHATRECIHVDQSLLPGSQKIEYGSWLRATSLTRLRRASFHSSMERPKEGVESEDLTSDSPDTPLSPKEAEVELSEPTTVSSVENNPKNYVNEVNFKHPEKSEVDVVNAEEVITVVTEGKDGESAKFASHNNKILKDLVGIEALKLKYDKHKSTDNKISISIAKLDNREKDIMVDRHGCVSEDTLTDYGPQKAPKRMSWKRVAPEAKNKANLIRIPSDWRRLQEVESDLNKLIKMGELY</sequence>
<dbReference type="InterPro" id="IPR001878">
    <property type="entry name" value="Znf_CCHC"/>
</dbReference>
<dbReference type="Pfam" id="PF14392">
    <property type="entry name" value="zf-CCHC_4"/>
    <property type="match status" value="1"/>
</dbReference>
<dbReference type="InterPro" id="IPR025836">
    <property type="entry name" value="Zn_knuckle_CX2CX4HX4C"/>
</dbReference>
<protein>
    <recommendedName>
        <fullName evidence="3">CCHC-type domain-containing protein</fullName>
    </recommendedName>
</protein>
<dbReference type="EMBL" id="JAFEMO010000011">
    <property type="protein sequence ID" value="KAH7557342.1"/>
    <property type="molecule type" value="Genomic_DNA"/>
</dbReference>
<evidence type="ECO:0000313" key="5">
    <source>
        <dbReference type="Proteomes" id="UP000827721"/>
    </source>
</evidence>
<evidence type="ECO:0000256" key="1">
    <source>
        <dbReference type="PROSITE-ProRule" id="PRU00047"/>
    </source>
</evidence>